<evidence type="ECO:0000259" key="2">
    <source>
        <dbReference type="Pfam" id="PF07000"/>
    </source>
</evidence>
<dbReference type="PANTHER" id="PTHR13379">
    <property type="entry name" value="UNCHARACTERIZED DUF1308"/>
    <property type="match status" value="1"/>
</dbReference>
<dbReference type="Pfam" id="PF07000">
    <property type="entry name" value="DUF1308"/>
    <property type="match status" value="1"/>
</dbReference>
<evidence type="ECO:0000313" key="3">
    <source>
        <dbReference type="EMBL" id="CAG8354960.1"/>
    </source>
</evidence>
<dbReference type="OrthoDB" id="441890at2759"/>
<feature type="region of interest" description="Disordered" evidence="1">
    <location>
        <begin position="1"/>
        <end position="40"/>
    </location>
</feature>
<proteinExistence type="predicted"/>
<dbReference type="InterPro" id="IPR010733">
    <property type="entry name" value="DUF1308"/>
</dbReference>
<dbReference type="Proteomes" id="UP001152646">
    <property type="component" value="Unassembled WGS sequence"/>
</dbReference>
<evidence type="ECO:0000256" key="1">
    <source>
        <dbReference type="SAM" id="MobiDB-lite"/>
    </source>
</evidence>
<feature type="region of interest" description="Disordered" evidence="1">
    <location>
        <begin position="217"/>
        <end position="240"/>
    </location>
</feature>
<name>A0A9W4IXK3_9EURO</name>
<gene>
    <name evidence="3" type="ORF">PSALAMII_LOCUS3427</name>
</gene>
<comment type="caution">
    <text evidence="3">The sequence shown here is derived from an EMBL/GenBank/DDBJ whole genome shotgun (WGS) entry which is preliminary data.</text>
</comment>
<accession>A0A9W4IXK3</accession>
<dbReference type="PANTHER" id="PTHR13379:SF0">
    <property type="entry name" value="UPF0415 PROTEIN C7ORF25"/>
    <property type="match status" value="1"/>
</dbReference>
<dbReference type="EMBL" id="CAJVPA010000111">
    <property type="protein sequence ID" value="CAG8354960.1"/>
    <property type="molecule type" value="Genomic_DNA"/>
</dbReference>
<reference evidence="3" key="1">
    <citation type="submission" date="2021-07" db="EMBL/GenBank/DDBJ databases">
        <authorList>
            <person name="Branca A.L. A."/>
        </authorList>
    </citation>
    <scope>NUCLEOTIDE SEQUENCE</scope>
</reference>
<dbReference type="AlphaFoldDB" id="A0A9W4IXK3"/>
<organism evidence="3 4">
    <name type="scientific">Penicillium salamii</name>
    <dbReference type="NCBI Taxonomy" id="1612424"/>
    <lineage>
        <taxon>Eukaryota</taxon>
        <taxon>Fungi</taxon>
        <taxon>Dikarya</taxon>
        <taxon>Ascomycota</taxon>
        <taxon>Pezizomycotina</taxon>
        <taxon>Eurotiomycetes</taxon>
        <taxon>Eurotiomycetidae</taxon>
        <taxon>Eurotiales</taxon>
        <taxon>Aspergillaceae</taxon>
        <taxon>Penicillium</taxon>
    </lineage>
</organism>
<feature type="compositionally biased region" description="Basic and acidic residues" evidence="1">
    <location>
        <begin position="1"/>
        <end position="16"/>
    </location>
</feature>
<sequence length="542" mass="61070">MATNPDHHREIDDNQADHTSTGTARPTAEAEEPTSRTSITLSRQLNQECNDLLSEIDAYSALVASTLRNPQMVEVRQFRTNVNAESKILQKMAKQIEAAVEADPSSADPDAEMRLVHALRSSNLPFYQVVWRIAKDSCTGLVALGRRFYWDGESKATVRENMKKAGSQPEKPPNKDKRKSAFVDIVADDGQEWVKVSTVSENRLLFEMAEKGWECDSDSEEEWSEDGKGRTVLQHSDDDEDDDEMDLIKLARDLRRAANATRVRYGHPRLRVVIPKIEEGSVPSIDSILTEMRRYGVQVECQDRLPESIGTGLTHLLPQPFKNFTSTLNVDCTILLALVSDLSHIKDIVPTFKLHPAILRQIEVEKEKPLLPSELWPAMSDRELVTTSEAAVRFKEIVETIGTDTEKSRTRLLLGEQPYDNLNREVILQKFQELSDYQVPAGWKLPIKVINAQPVIEAAKEKDELNAVVHEVAKTLSDINNSVFLYGWVTGLTTISSNRTIDKQIEATVEANRQDDDDLKGPDVWICDTARSLVGKDRDRKT</sequence>
<feature type="domain" description="DUF1308" evidence="2">
    <location>
        <begin position="328"/>
        <end position="414"/>
    </location>
</feature>
<protein>
    <recommendedName>
        <fullName evidence="2">DUF1308 domain-containing protein</fullName>
    </recommendedName>
</protein>
<evidence type="ECO:0000313" key="4">
    <source>
        <dbReference type="Proteomes" id="UP001152646"/>
    </source>
</evidence>